<proteinExistence type="predicted"/>
<name>A0ACB8T158_9AGAM</name>
<evidence type="ECO:0000313" key="2">
    <source>
        <dbReference type="Proteomes" id="UP000814140"/>
    </source>
</evidence>
<reference evidence="1" key="2">
    <citation type="journal article" date="2022" name="New Phytol.">
        <title>Evolutionary transition to the ectomycorrhizal habit in the genomes of a hyperdiverse lineage of mushroom-forming fungi.</title>
        <authorList>
            <person name="Looney B."/>
            <person name="Miyauchi S."/>
            <person name="Morin E."/>
            <person name="Drula E."/>
            <person name="Courty P.E."/>
            <person name="Kohler A."/>
            <person name="Kuo A."/>
            <person name="LaButti K."/>
            <person name="Pangilinan J."/>
            <person name="Lipzen A."/>
            <person name="Riley R."/>
            <person name="Andreopoulos W."/>
            <person name="He G."/>
            <person name="Johnson J."/>
            <person name="Nolan M."/>
            <person name="Tritt A."/>
            <person name="Barry K.W."/>
            <person name="Grigoriev I.V."/>
            <person name="Nagy L.G."/>
            <person name="Hibbett D."/>
            <person name="Henrissat B."/>
            <person name="Matheny P.B."/>
            <person name="Labbe J."/>
            <person name="Martin F.M."/>
        </authorList>
    </citation>
    <scope>NUCLEOTIDE SEQUENCE</scope>
    <source>
        <strain evidence="1">HHB10654</strain>
    </source>
</reference>
<evidence type="ECO:0000313" key="1">
    <source>
        <dbReference type="EMBL" id="KAI0061860.1"/>
    </source>
</evidence>
<gene>
    <name evidence="1" type="ORF">BV25DRAFT_710661</name>
</gene>
<accession>A0ACB8T158</accession>
<dbReference type="Proteomes" id="UP000814140">
    <property type="component" value="Unassembled WGS sequence"/>
</dbReference>
<reference evidence="1" key="1">
    <citation type="submission" date="2021-03" db="EMBL/GenBank/DDBJ databases">
        <authorList>
            <consortium name="DOE Joint Genome Institute"/>
            <person name="Ahrendt S."/>
            <person name="Looney B.P."/>
            <person name="Miyauchi S."/>
            <person name="Morin E."/>
            <person name="Drula E."/>
            <person name="Courty P.E."/>
            <person name="Chicoki N."/>
            <person name="Fauchery L."/>
            <person name="Kohler A."/>
            <person name="Kuo A."/>
            <person name="Labutti K."/>
            <person name="Pangilinan J."/>
            <person name="Lipzen A."/>
            <person name="Riley R."/>
            <person name="Andreopoulos W."/>
            <person name="He G."/>
            <person name="Johnson J."/>
            <person name="Barry K.W."/>
            <person name="Grigoriev I.V."/>
            <person name="Nagy L."/>
            <person name="Hibbett D."/>
            <person name="Henrissat B."/>
            <person name="Matheny P.B."/>
            <person name="Labbe J."/>
            <person name="Martin F."/>
        </authorList>
    </citation>
    <scope>NUCLEOTIDE SEQUENCE</scope>
    <source>
        <strain evidence="1">HHB10654</strain>
    </source>
</reference>
<dbReference type="EMBL" id="MU277210">
    <property type="protein sequence ID" value="KAI0061860.1"/>
    <property type="molecule type" value="Genomic_DNA"/>
</dbReference>
<keyword evidence="2" id="KW-1185">Reference proteome</keyword>
<comment type="caution">
    <text evidence="1">The sequence shown here is derived from an EMBL/GenBank/DDBJ whole genome shotgun (WGS) entry which is preliminary data.</text>
</comment>
<sequence length="244" mass="27152">MLLSSRIASFAIYPTAATKLTAVSRGFLAAQYRVTNCHLMGTVKADRNIPPGAAREMVFPGHPQNPGLPRVPGEPGTLISNRPEFRQHRVLSLWVKTTGTDTKAWMYFGEYEVKESPQALSGQEFSHLPEPTKQTWVTSLFTSTHQCYASMSAKIWLHKHGIASTPALIREKTEQFLAQIRTQKKMKPSPKVGPGDMSKDDILEGLCDGVAMFDVLTLRCVGYDHEFETGLAAGWKRWLTTKGM</sequence>
<protein>
    <submittedName>
        <fullName evidence="1">Uncharacterized protein</fullName>
    </submittedName>
</protein>
<organism evidence="1 2">
    <name type="scientific">Artomyces pyxidatus</name>
    <dbReference type="NCBI Taxonomy" id="48021"/>
    <lineage>
        <taxon>Eukaryota</taxon>
        <taxon>Fungi</taxon>
        <taxon>Dikarya</taxon>
        <taxon>Basidiomycota</taxon>
        <taxon>Agaricomycotina</taxon>
        <taxon>Agaricomycetes</taxon>
        <taxon>Russulales</taxon>
        <taxon>Auriscalpiaceae</taxon>
        <taxon>Artomyces</taxon>
    </lineage>
</organism>